<organism evidence="1 2">
    <name type="scientific">Candidatus Chisholmbacteria bacterium RIFCSPLOWO2_01_FULL_49_14</name>
    <dbReference type="NCBI Taxonomy" id="1797593"/>
    <lineage>
        <taxon>Bacteria</taxon>
        <taxon>Candidatus Chisholmiibacteriota</taxon>
    </lineage>
</organism>
<dbReference type="Proteomes" id="UP000176723">
    <property type="component" value="Unassembled WGS sequence"/>
</dbReference>
<comment type="caution">
    <text evidence="1">The sequence shown here is derived from an EMBL/GenBank/DDBJ whole genome shotgun (WGS) entry which is preliminary data.</text>
</comment>
<evidence type="ECO:0000313" key="1">
    <source>
        <dbReference type="EMBL" id="OGY20794.1"/>
    </source>
</evidence>
<dbReference type="STRING" id="1797593.A3A65_01310"/>
<accession>A0A1G1VZN0</accession>
<reference evidence="1 2" key="1">
    <citation type="journal article" date="2016" name="Nat. Commun.">
        <title>Thousands of microbial genomes shed light on interconnected biogeochemical processes in an aquifer system.</title>
        <authorList>
            <person name="Anantharaman K."/>
            <person name="Brown C.T."/>
            <person name="Hug L.A."/>
            <person name="Sharon I."/>
            <person name="Castelle C.J."/>
            <person name="Probst A.J."/>
            <person name="Thomas B.C."/>
            <person name="Singh A."/>
            <person name="Wilkins M.J."/>
            <person name="Karaoz U."/>
            <person name="Brodie E.L."/>
            <person name="Williams K.H."/>
            <person name="Hubbard S.S."/>
            <person name="Banfield J.F."/>
        </authorList>
    </citation>
    <scope>NUCLEOTIDE SEQUENCE [LARGE SCALE GENOMIC DNA]</scope>
</reference>
<protein>
    <recommendedName>
        <fullName evidence="3">DUF5659 domain-containing protein</fullName>
    </recommendedName>
</protein>
<evidence type="ECO:0008006" key="3">
    <source>
        <dbReference type="Google" id="ProtNLM"/>
    </source>
</evidence>
<proteinExistence type="predicted"/>
<gene>
    <name evidence="1" type="ORF">A3A65_01310</name>
</gene>
<sequence length="83" mass="9735">MDQTRYESKDRQICPFLLIQPNIKFLGTRVENSIIYFQFSPLEKCLQLVNSFLSRQAPLVQPKDLLDAVDTFRHKVYEVTSRG</sequence>
<evidence type="ECO:0000313" key="2">
    <source>
        <dbReference type="Proteomes" id="UP000176723"/>
    </source>
</evidence>
<dbReference type="AlphaFoldDB" id="A0A1G1VZN0"/>
<name>A0A1G1VZN0_9BACT</name>
<dbReference type="EMBL" id="MHCL01000023">
    <property type="protein sequence ID" value="OGY20794.1"/>
    <property type="molecule type" value="Genomic_DNA"/>
</dbReference>